<accession>A0A1M6IJM1</accession>
<keyword evidence="2" id="KW-1185">Reference proteome</keyword>
<proteinExistence type="predicted"/>
<sequence length="217" mass="24487">MAVVSASRTSANWVLESSLGGNFRPYIRERYDFFRPSCGGPLSRPSVRPDAVKFPPLCFAPFTARDASALPGSRKTTTCIFCMWEHRERTTETMTANSEIEHCPHCGSCRNSGGAEWKEAPLTREEAAQVLGIKVRTLFNLRKAYRRSRDIETVHRGNVRFYRQHIEALMELLKWENSKKQPVGIRSEMAGHIATTSMSKGRGIVVLRGSAISRRLK</sequence>
<gene>
    <name evidence="1" type="ORF">SAMN04488012_1084</name>
</gene>
<evidence type="ECO:0000313" key="2">
    <source>
        <dbReference type="Proteomes" id="UP000184040"/>
    </source>
</evidence>
<dbReference type="AlphaFoldDB" id="A0A1M6IJM1"/>
<evidence type="ECO:0000313" key="1">
    <source>
        <dbReference type="EMBL" id="SHJ34692.1"/>
    </source>
</evidence>
<name>A0A1M6IJM1_9RHOB</name>
<dbReference type="Proteomes" id="UP000184040">
    <property type="component" value="Unassembled WGS sequence"/>
</dbReference>
<evidence type="ECO:0008006" key="3">
    <source>
        <dbReference type="Google" id="ProtNLM"/>
    </source>
</evidence>
<organism evidence="1 2">
    <name type="scientific">Palleronia salina</name>
    <dbReference type="NCBI Taxonomy" id="313368"/>
    <lineage>
        <taxon>Bacteria</taxon>
        <taxon>Pseudomonadati</taxon>
        <taxon>Pseudomonadota</taxon>
        <taxon>Alphaproteobacteria</taxon>
        <taxon>Rhodobacterales</taxon>
        <taxon>Roseobacteraceae</taxon>
        <taxon>Palleronia</taxon>
    </lineage>
</organism>
<protein>
    <recommendedName>
        <fullName evidence="3">Helix-turn-helix domain-containing protein</fullName>
    </recommendedName>
</protein>
<reference evidence="1 2" key="1">
    <citation type="submission" date="2016-11" db="EMBL/GenBank/DDBJ databases">
        <authorList>
            <person name="Jaros S."/>
            <person name="Januszkiewicz K."/>
            <person name="Wedrychowicz H."/>
        </authorList>
    </citation>
    <scope>NUCLEOTIDE SEQUENCE [LARGE SCALE GENOMIC DNA]</scope>
    <source>
        <strain evidence="1 2">DSM 26892</strain>
    </source>
</reference>
<dbReference type="EMBL" id="FQZA01000008">
    <property type="protein sequence ID" value="SHJ34692.1"/>
    <property type="molecule type" value="Genomic_DNA"/>
</dbReference>